<dbReference type="SUPFAM" id="SSF56059">
    <property type="entry name" value="Glutathione synthetase ATP-binding domain-like"/>
    <property type="match status" value="1"/>
</dbReference>
<proteinExistence type="predicted"/>
<dbReference type="Pfam" id="PF02655">
    <property type="entry name" value="ATP-grasp_3"/>
    <property type="match status" value="1"/>
</dbReference>
<dbReference type="InterPro" id="IPR003806">
    <property type="entry name" value="ATP-grasp_PylC-type"/>
</dbReference>
<keyword evidence="1" id="KW-0067">ATP-binding</keyword>
<dbReference type="PROSITE" id="PS50975">
    <property type="entry name" value="ATP_GRASP"/>
    <property type="match status" value="1"/>
</dbReference>
<dbReference type="KEGG" id="sapp:SAC06_02990"/>
<dbReference type="Gene3D" id="3.40.50.20">
    <property type="match status" value="1"/>
</dbReference>
<keyword evidence="1" id="KW-0547">Nucleotide-binding</keyword>
<name>A0AAU7V8D6_9ACTO</name>
<dbReference type="RefSeq" id="WP_350258741.1">
    <property type="nucleotide sequence ID" value="NZ_CP138335.1"/>
</dbReference>
<dbReference type="GO" id="GO:0005524">
    <property type="term" value="F:ATP binding"/>
    <property type="evidence" value="ECO:0007669"/>
    <property type="project" value="UniProtKB-UniRule"/>
</dbReference>
<dbReference type="Gene3D" id="3.30.470.20">
    <property type="entry name" value="ATP-grasp fold, B domain"/>
    <property type="match status" value="1"/>
</dbReference>
<dbReference type="GO" id="GO:0046872">
    <property type="term" value="F:metal ion binding"/>
    <property type="evidence" value="ECO:0007669"/>
    <property type="project" value="InterPro"/>
</dbReference>
<evidence type="ECO:0000256" key="1">
    <source>
        <dbReference type="PROSITE-ProRule" id="PRU00409"/>
    </source>
</evidence>
<dbReference type="AlphaFoldDB" id="A0AAU7V8D6"/>
<dbReference type="InterPro" id="IPR048764">
    <property type="entry name" value="PylC_N"/>
</dbReference>
<feature type="domain" description="ATP-grasp" evidence="2">
    <location>
        <begin position="121"/>
        <end position="309"/>
    </location>
</feature>
<dbReference type="InterPro" id="IPR011761">
    <property type="entry name" value="ATP-grasp"/>
</dbReference>
<evidence type="ECO:0000313" key="3">
    <source>
        <dbReference type="EMBL" id="XBW08541.1"/>
    </source>
</evidence>
<sequence length="346" mass="36780">MKRINVLLCSAGRRPYLVKWFKEALTLNQLGGEVIVADADLTAPAKAFADGFLQAPPVEDPAYRTWLLETIGQREISVAFSINDFELSTWANLGEDDDELNRLIRLSRQTQALAEDKLAMSHLLTSAGLTNPPTVLASAAETLNGEAWVTKGRYGSGSRGLAFVSNEELSSAISRAVDEVTGPTGGKPRSLSEALDCLIIQPRIEGQEYGLDVVADLDGNFAGVLARKKIAMRNGETDKAVSVDPAPFVDLARKLVGVLGHRGSVDVDVIQDANGDLSLIDINPRFGGGYPLSHLAGAHLPAAVVAWCAGLAPQSDWLQCEPGVVAAKYVEATVVPLVEAELPDGG</sequence>
<dbReference type="Pfam" id="PF21360">
    <property type="entry name" value="PylC-like_N"/>
    <property type="match status" value="1"/>
</dbReference>
<reference evidence="3" key="1">
    <citation type="submission" date="2023-11" db="EMBL/GenBank/DDBJ databases">
        <title>Scrofimicrobium hongkongense sp. nov., isolated from a patient with peritonitis.</title>
        <authorList>
            <person name="Lao H.Y."/>
            <person name="Wong A.Y.P."/>
            <person name="Ng T.L."/>
            <person name="Wong R.Y.L."/>
            <person name="Yau M.C.Y."/>
            <person name="Lam J.Y.W."/>
            <person name="Siu G.K.H."/>
        </authorList>
    </citation>
    <scope>NUCLEOTIDE SEQUENCE</scope>
    <source>
        <strain evidence="3">R131</strain>
    </source>
</reference>
<protein>
    <submittedName>
        <fullName evidence="3">ATP-grasp domain-containing protein</fullName>
    </submittedName>
</protein>
<gene>
    <name evidence="3" type="ORF">SAC06_02990</name>
</gene>
<dbReference type="EMBL" id="CP138335">
    <property type="protein sequence ID" value="XBW08541.1"/>
    <property type="molecule type" value="Genomic_DNA"/>
</dbReference>
<organism evidence="3">
    <name type="scientific">Scrofimicrobium appendicitidis</name>
    <dbReference type="NCBI Taxonomy" id="3079930"/>
    <lineage>
        <taxon>Bacteria</taxon>
        <taxon>Bacillati</taxon>
        <taxon>Actinomycetota</taxon>
        <taxon>Actinomycetes</taxon>
        <taxon>Actinomycetales</taxon>
        <taxon>Actinomycetaceae</taxon>
        <taxon>Scrofimicrobium</taxon>
    </lineage>
</organism>
<accession>A0AAU7V8D6</accession>
<evidence type="ECO:0000259" key="2">
    <source>
        <dbReference type="PROSITE" id="PS50975"/>
    </source>
</evidence>